<proteinExistence type="predicted"/>
<dbReference type="STRING" id="1763538.LPB68_09150"/>
<dbReference type="Gene3D" id="1.10.357.10">
    <property type="entry name" value="Tetracycline Repressor, domain 2"/>
    <property type="match status" value="1"/>
</dbReference>
<dbReference type="KEGG" id="pcx:LPB68_09150"/>
<keyword evidence="1" id="KW-0472">Membrane</keyword>
<dbReference type="OrthoDB" id="9810250at2"/>
<keyword evidence="1" id="KW-0812">Transmembrane</keyword>
<dbReference type="EMBL" id="LSFN01000044">
    <property type="protein sequence ID" value="OAB71095.1"/>
    <property type="molecule type" value="Genomic_DNA"/>
</dbReference>
<dbReference type="RefSeq" id="WP_068661441.1">
    <property type="nucleotide sequence ID" value="NZ_CP017770.1"/>
</dbReference>
<keyword evidence="4" id="KW-1185">Reference proteome</keyword>
<evidence type="ECO:0000313" key="3">
    <source>
        <dbReference type="EMBL" id="OAB71095.1"/>
    </source>
</evidence>
<evidence type="ECO:0000259" key="2">
    <source>
        <dbReference type="Pfam" id="PF14278"/>
    </source>
</evidence>
<accession>A0A167AJB2</accession>
<dbReference type="Proteomes" id="UP000077134">
    <property type="component" value="Unassembled WGS sequence"/>
</dbReference>
<feature type="transmembrane region" description="Helical" evidence="1">
    <location>
        <begin position="38"/>
        <end position="61"/>
    </location>
</feature>
<evidence type="ECO:0000313" key="4">
    <source>
        <dbReference type="Proteomes" id="UP000077134"/>
    </source>
</evidence>
<evidence type="ECO:0000256" key="1">
    <source>
        <dbReference type="SAM" id="Phobius"/>
    </source>
</evidence>
<dbReference type="AlphaFoldDB" id="A0A167AJB2"/>
<reference evidence="3 4" key="1">
    <citation type="submission" date="2016-02" db="EMBL/GenBank/DDBJ databases">
        <title>Paenibacillus sp. LPB0068, isolated from Crassostrea gigas.</title>
        <authorList>
            <person name="Shin S.-K."/>
            <person name="Yi H."/>
        </authorList>
    </citation>
    <scope>NUCLEOTIDE SEQUENCE [LARGE SCALE GENOMIC DNA]</scope>
    <source>
        <strain evidence="3 4">LPB0068</strain>
    </source>
</reference>
<gene>
    <name evidence="3" type="ORF">PNBC_21300</name>
</gene>
<dbReference type="Pfam" id="PF14278">
    <property type="entry name" value="TetR_C_8"/>
    <property type="match status" value="1"/>
</dbReference>
<name>A0A167AJB2_9BACL</name>
<dbReference type="InterPro" id="IPR039532">
    <property type="entry name" value="TetR_C_Firmicutes"/>
</dbReference>
<comment type="caution">
    <text evidence="3">The sequence shown here is derived from an EMBL/GenBank/DDBJ whole genome shotgun (WGS) entry which is preliminary data.</text>
</comment>
<keyword evidence="1" id="KW-1133">Transmembrane helix</keyword>
<feature type="domain" description="Transcriptional regulator TetR C-terminal Firmicutes type" evidence="2">
    <location>
        <begin position="1"/>
        <end position="80"/>
    </location>
</feature>
<sequence length="98" mass="11487">MKVLLGPNGDISFQEKNRQLLIKNMHERILAQVPLERLIIPIDILIMYVSSAHIGLIRYWLENNTQHTPKEMATLLFQIMIEGPFRASGLEDFLKWRE</sequence>
<protein>
    <recommendedName>
        <fullName evidence="2">Transcriptional regulator TetR C-terminal Firmicutes type domain-containing protein</fullName>
    </recommendedName>
</protein>
<organism evidence="3 4">
    <name type="scientific">Paenibacillus crassostreae</name>
    <dbReference type="NCBI Taxonomy" id="1763538"/>
    <lineage>
        <taxon>Bacteria</taxon>
        <taxon>Bacillati</taxon>
        <taxon>Bacillota</taxon>
        <taxon>Bacilli</taxon>
        <taxon>Bacillales</taxon>
        <taxon>Paenibacillaceae</taxon>
        <taxon>Paenibacillus</taxon>
    </lineage>
</organism>